<keyword evidence="5" id="KW-0732">Signal</keyword>
<dbReference type="InterPro" id="IPR013766">
    <property type="entry name" value="Thioredoxin_domain"/>
</dbReference>
<dbReference type="SUPFAM" id="SSF52833">
    <property type="entry name" value="Thioredoxin-like"/>
    <property type="match status" value="1"/>
</dbReference>
<proteinExistence type="predicted"/>
<dbReference type="Pfam" id="PF14289">
    <property type="entry name" value="DUF4369"/>
    <property type="match status" value="1"/>
</dbReference>
<dbReference type="InterPro" id="IPR000866">
    <property type="entry name" value="AhpC/TSA"/>
</dbReference>
<protein>
    <submittedName>
        <fullName evidence="7">AhpC/TSA family protein</fullName>
    </submittedName>
</protein>
<feature type="signal peptide" evidence="5">
    <location>
        <begin position="1"/>
        <end position="23"/>
    </location>
</feature>
<name>A0A7G9QHI2_9SPHI</name>
<dbReference type="InterPro" id="IPR025380">
    <property type="entry name" value="DUF4369"/>
</dbReference>
<evidence type="ECO:0000256" key="4">
    <source>
        <dbReference type="ARBA" id="ARBA00023284"/>
    </source>
</evidence>
<dbReference type="Pfam" id="PF00578">
    <property type="entry name" value="AhpC-TSA"/>
    <property type="match status" value="1"/>
</dbReference>
<dbReference type="Gene3D" id="3.40.30.10">
    <property type="entry name" value="Glutaredoxin"/>
    <property type="match status" value="1"/>
</dbReference>
<gene>
    <name evidence="7" type="ORF">H9L23_01430</name>
</gene>
<dbReference type="EMBL" id="CP060723">
    <property type="protein sequence ID" value="QNN42807.1"/>
    <property type="molecule type" value="Genomic_DNA"/>
</dbReference>
<feature type="domain" description="Thioredoxin" evidence="6">
    <location>
        <begin position="221"/>
        <end position="359"/>
    </location>
</feature>
<keyword evidence="4" id="KW-0676">Redox-active center</keyword>
<evidence type="ECO:0000313" key="7">
    <source>
        <dbReference type="EMBL" id="QNN42807.1"/>
    </source>
</evidence>
<sequence>MKKRYKLLSILIIALVFVADLHAQSTAHVAANIEGLNDGKIIFSYELNDVLYQDSVQADKGIFSRKIAVTESVRCTLSNSVNKQINIFVLEKGSVTINGEIGKFYELNLSGSKENDLLNAYKTALYASPDKKPKPTGDEENDKKATKDFVSKQQIFKDSVLSTFVHAHPGQIAAAIAILDLYVTYPDRPKAALNFKLLTNQVQQSSYGKRIKTFIDAAVNTKNGAVAANFSLADKNGKRFTLADFKGKYVLIDFWASWCMPCRKEHPNLISAYNHYKDKGFTIVGLSMDSSKENWLMAVEQDKLPWLQLNDPKTTGGAAAEIYGVKSLPANFLIDPTGKIVASNLRGDALELKLKELLH</sequence>
<evidence type="ECO:0000256" key="2">
    <source>
        <dbReference type="ARBA" id="ARBA00022748"/>
    </source>
</evidence>
<dbReference type="InterPro" id="IPR050553">
    <property type="entry name" value="Thioredoxin_ResA/DsbE_sf"/>
</dbReference>
<organism evidence="7 8">
    <name type="scientific">Pedobacter roseus</name>
    <dbReference type="NCBI Taxonomy" id="336820"/>
    <lineage>
        <taxon>Bacteria</taxon>
        <taxon>Pseudomonadati</taxon>
        <taxon>Bacteroidota</taxon>
        <taxon>Sphingobacteriia</taxon>
        <taxon>Sphingobacteriales</taxon>
        <taxon>Sphingobacteriaceae</taxon>
        <taxon>Pedobacter</taxon>
    </lineage>
</organism>
<evidence type="ECO:0000313" key="8">
    <source>
        <dbReference type="Proteomes" id="UP000515806"/>
    </source>
</evidence>
<keyword evidence="2" id="KW-0201">Cytochrome c-type biogenesis</keyword>
<dbReference type="CDD" id="cd02966">
    <property type="entry name" value="TlpA_like_family"/>
    <property type="match status" value="1"/>
</dbReference>
<comment type="subcellular location">
    <subcellularLocation>
        <location evidence="1">Cell envelope</location>
    </subcellularLocation>
</comment>
<dbReference type="PANTHER" id="PTHR42852">
    <property type="entry name" value="THIOL:DISULFIDE INTERCHANGE PROTEIN DSBE"/>
    <property type="match status" value="1"/>
</dbReference>
<dbReference type="KEGG" id="proe:H9L23_01430"/>
<accession>A0A7G9QHI2</accession>
<dbReference type="GO" id="GO:0030313">
    <property type="term" value="C:cell envelope"/>
    <property type="evidence" value="ECO:0007669"/>
    <property type="project" value="UniProtKB-SubCell"/>
</dbReference>
<dbReference type="PROSITE" id="PS51352">
    <property type="entry name" value="THIOREDOXIN_2"/>
    <property type="match status" value="1"/>
</dbReference>
<dbReference type="GO" id="GO:0017004">
    <property type="term" value="P:cytochrome complex assembly"/>
    <property type="evidence" value="ECO:0007669"/>
    <property type="project" value="UniProtKB-KW"/>
</dbReference>
<evidence type="ECO:0000256" key="1">
    <source>
        <dbReference type="ARBA" id="ARBA00004196"/>
    </source>
</evidence>
<keyword evidence="8" id="KW-1185">Reference proteome</keyword>
<feature type="chain" id="PRO_5029019199" evidence="5">
    <location>
        <begin position="24"/>
        <end position="359"/>
    </location>
</feature>
<dbReference type="GO" id="GO:0016209">
    <property type="term" value="F:antioxidant activity"/>
    <property type="evidence" value="ECO:0007669"/>
    <property type="project" value="InterPro"/>
</dbReference>
<evidence type="ECO:0000256" key="3">
    <source>
        <dbReference type="ARBA" id="ARBA00023157"/>
    </source>
</evidence>
<dbReference type="GO" id="GO:0016491">
    <property type="term" value="F:oxidoreductase activity"/>
    <property type="evidence" value="ECO:0007669"/>
    <property type="project" value="InterPro"/>
</dbReference>
<dbReference type="AlphaFoldDB" id="A0A7G9QHI2"/>
<keyword evidence="3" id="KW-1015">Disulfide bond</keyword>
<reference evidence="7 8" key="1">
    <citation type="submission" date="2020-08" db="EMBL/GenBank/DDBJ databases">
        <title>Genome sequence of Pedobacter roseus KACC 11594T.</title>
        <authorList>
            <person name="Hyun D.-W."/>
            <person name="Bae J.-W."/>
        </authorList>
    </citation>
    <scope>NUCLEOTIDE SEQUENCE [LARGE SCALE GENOMIC DNA]</scope>
    <source>
        <strain evidence="7 8">KACC 11594</strain>
    </source>
</reference>
<dbReference type="Proteomes" id="UP000515806">
    <property type="component" value="Chromosome"/>
</dbReference>
<dbReference type="RefSeq" id="WP_187593322.1">
    <property type="nucleotide sequence ID" value="NZ_CP060723.1"/>
</dbReference>
<dbReference type="PANTHER" id="PTHR42852:SF6">
    <property type="entry name" value="THIOL:DISULFIDE INTERCHANGE PROTEIN DSBE"/>
    <property type="match status" value="1"/>
</dbReference>
<dbReference type="InterPro" id="IPR036249">
    <property type="entry name" value="Thioredoxin-like_sf"/>
</dbReference>
<evidence type="ECO:0000259" key="6">
    <source>
        <dbReference type="PROSITE" id="PS51352"/>
    </source>
</evidence>
<evidence type="ECO:0000256" key="5">
    <source>
        <dbReference type="SAM" id="SignalP"/>
    </source>
</evidence>